<evidence type="ECO:0000313" key="1">
    <source>
        <dbReference type="EMBL" id="CAL1384830.1"/>
    </source>
</evidence>
<protein>
    <submittedName>
        <fullName evidence="1">Uncharacterized protein</fullName>
    </submittedName>
</protein>
<organism evidence="1 2">
    <name type="scientific">Linum trigynum</name>
    <dbReference type="NCBI Taxonomy" id="586398"/>
    <lineage>
        <taxon>Eukaryota</taxon>
        <taxon>Viridiplantae</taxon>
        <taxon>Streptophyta</taxon>
        <taxon>Embryophyta</taxon>
        <taxon>Tracheophyta</taxon>
        <taxon>Spermatophyta</taxon>
        <taxon>Magnoliopsida</taxon>
        <taxon>eudicotyledons</taxon>
        <taxon>Gunneridae</taxon>
        <taxon>Pentapetalae</taxon>
        <taxon>rosids</taxon>
        <taxon>fabids</taxon>
        <taxon>Malpighiales</taxon>
        <taxon>Linaceae</taxon>
        <taxon>Linum</taxon>
    </lineage>
</organism>
<evidence type="ECO:0000313" key="2">
    <source>
        <dbReference type="Proteomes" id="UP001497516"/>
    </source>
</evidence>
<dbReference type="AlphaFoldDB" id="A0AAV2EH15"/>
<gene>
    <name evidence="1" type="ORF">LTRI10_LOCUS26004</name>
</gene>
<proteinExistence type="predicted"/>
<accession>A0AAV2EH15</accession>
<sequence>MSKHKSLSKSPRINQAVDAFRYAIRSARSCGFFNPGNTILVPGMYCKRKQQSTIRSVVEKKQAPCTSKEQLDASIIAKTYPRLHKHKKLPAFGSEQVPDSRHGD</sequence>
<name>A0AAV2EH15_9ROSI</name>
<reference evidence="1 2" key="1">
    <citation type="submission" date="2024-04" db="EMBL/GenBank/DDBJ databases">
        <authorList>
            <person name="Fracassetti M."/>
        </authorList>
    </citation>
    <scope>NUCLEOTIDE SEQUENCE [LARGE SCALE GENOMIC DNA]</scope>
</reference>
<dbReference type="Proteomes" id="UP001497516">
    <property type="component" value="Chromosome 4"/>
</dbReference>
<keyword evidence="2" id="KW-1185">Reference proteome</keyword>
<dbReference type="EMBL" id="OZ034817">
    <property type="protein sequence ID" value="CAL1384830.1"/>
    <property type="molecule type" value="Genomic_DNA"/>
</dbReference>